<evidence type="ECO:0000256" key="3">
    <source>
        <dbReference type="ARBA" id="ARBA00022490"/>
    </source>
</evidence>
<evidence type="ECO:0000256" key="11">
    <source>
        <dbReference type="PROSITE-ProRule" id="PRU00221"/>
    </source>
</evidence>
<proteinExistence type="inferred from homology"/>
<evidence type="ECO:0000256" key="1">
    <source>
        <dbReference type="ARBA" id="ARBA00004430"/>
    </source>
</evidence>
<keyword evidence="6" id="KW-0677">Repeat</keyword>
<keyword evidence="4 11" id="KW-0853">WD repeat</keyword>
<comment type="caution">
    <text evidence="12">The sequence shown here is derived from an EMBL/GenBank/DDBJ whole genome shotgun (WGS) entry which is preliminary data.</text>
</comment>
<evidence type="ECO:0000256" key="10">
    <source>
        <dbReference type="ARBA" id="ARBA00023273"/>
    </source>
</evidence>
<comment type="subcellular location">
    <subcellularLocation>
        <location evidence="1">Cytoplasm</location>
        <location evidence="1">Cytoskeleton</location>
        <location evidence="1">Cilium axoneme</location>
    </subcellularLocation>
</comment>
<dbReference type="EMBL" id="CAXIEN010000347">
    <property type="protein sequence ID" value="CAL1294483.1"/>
    <property type="molecule type" value="Genomic_DNA"/>
</dbReference>
<evidence type="ECO:0000313" key="12">
    <source>
        <dbReference type="EMBL" id="CAL1294483.1"/>
    </source>
</evidence>
<dbReference type="GO" id="GO:0003341">
    <property type="term" value="P:cilium movement"/>
    <property type="evidence" value="ECO:0007669"/>
    <property type="project" value="TreeGrafter"/>
</dbReference>
<comment type="similarity">
    <text evidence="2">Belongs to the dynein intermediate chain family.</text>
</comment>
<keyword evidence="3" id="KW-0963">Cytoplasm</keyword>
<dbReference type="InterPro" id="IPR001680">
    <property type="entry name" value="WD40_rpt"/>
</dbReference>
<evidence type="ECO:0000313" key="13">
    <source>
        <dbReference type="Proteomes" id="UP001497382"/>
    </source>
</evidence>
<dbReference type="InterPro" id="IPR050687">
    <property type="entry name" value="Dynein_IC"/>
</dbReference>
<keyword evidence="13" id="KW-1185">Reference proteome</keyword>
<evidence type="ECO:0000256" key="4">
    <source>
        <dbReference type="ARBA" id="ARBA00022574"/>
    </source>
</evidence>
<evidence type="ECO:0000256" key="6">
    <source>
        <dbReference type="ARBA" id="ARBA00022737"/>
    </source>
</evidence>
<dbReference type="PANTHER" id="PTHR12442">
    <property type="entry name" value="DYNEIN INTERMEDIATE CHAIN"/>
    <property type="match status" value="1"/>
</dbReference>
<dbReference type="PROSITE" id="PS50082">
    <property type="entry name" value="WD_REPEATS_2"/>
    <property type="match status" value="1"/>
</dbReference>
<dbReference type="PROSITE" id="PS50294">
    <property type="entry name" value="WD_REPEATS_REGION"/>
    <property type="match status" value="1"/>
</dbReference>
<accession>A0AAV2BGQ9</accession>
<dbReference type="Proteomes" id="UP001497382">
    <property type="component" value="Unassembled WGS sequence"/>
</dbReference>
<keyword evidence="5" id="KW-0493">Microtubule</keyword>
<evidence type="ECO:0000256" key="5">
    <source>
        <dbReference type="ARBA" id="ARBA00022701"/>
    </source>
</evidence>
<name>A0AAV2BGQ9_9ARAC</name>
<dbReference type="Pfam" id="PF00400">
    <property type="entry name" value="WD40"/>
    <property type="match status" value="1"/>
</dbReference>
<dbReference type="GO" id="GO:0005874">
    <property type="term" value="C:microtubule"/>
    <property type="evidence" value="ECO:0007669"/>
    <property type="project" value="UniProtKB-KW"/>
</dbReference>
<dbReference type="Gene3D" id="2.130.10.10">
    <property type="entry name" value="YVTN repeat-like/Quinoprotein amine dehydrogenase"/>
    <property type="match status" value="2"/>
</dbReference>
<gene>
    <name evidence="12" type="ORF">LARSCL_LOCUS18734</name>
</gene>
<keyword evidence="10" id="KW-0966">Cell projection</keyword>
<keyword evidence="9" id="KW-0206">Cytoskeleton</keyword>
<reference evidence="12 13" key="1">
    <citation type="submission" date="2024-04" db="EMBL/GenBank/DDBJ databases">
        <authorList>
            <person name="Rising A."/>
            <person name="Reimegard J."/>
            <person name="Sonavane S."/>
            <person name="Akerstrom W."/>
            <person name="Nylinder S."/>
            <person name="Hedman E."/>
            <person name="Kallberg Y."/>
        </authorList>
    </citation>
    <scope>NUCLEOTIDE SEQUENCE [LARGE SCALE GENOMIC DNA]</scope>
</reference>
<dbReference type="InterPro" id="IPR036322">
    <property type="entry name" value="WD40_repeat_dom_sf"/>
</dbReference>
<dbReference type="GO" id="GO:0036157">
    <property type="term" value="C:outer dynein arm"/>
    <property type="evidence" value="ECO:0007669"/>
    <property type="project" value="TreeGrafter"/>
</dbReference>
<dbReference type="AlphaFoldDB" id="A0AAV2BGQ9"/>
<protein>
    <submittedName>
        <fullName evidence="12">Uncharacterized protein</fullName>
    </submittedName>
</protein>
<evidence type="ECO:0000256" key="2">
    <source>
        <dbReference type="ARBA" id="ARBA00011059"/>
    </source>
</evidence>
<evidence type="ECO:0000256" key="7">
    <source>
        <dbReference type="ARBA" id="ARBA00023017"/>
    </source>
</evidence>
<dbReference type="PANTHER" id="PTHR12442:SF11">
    <property type="entry name" value="DYNEIN AXONEMAL INTERMEDIATE CHAIN 1"/>
    <property type="match status" value="1"/>
</dbReference>
<evidence type="ECO:0000256" key="9">
    <source>
        <dbReference type="ARBA" id="ARBA00023212"/>
    </source>
</evidence>
<feature type="repeat" description="WD" evidence="11">
    <location>
        <begin position="428"/>
        <end position="470"/>
    </location>
</feature>
<dbReference type="GO" id="GO:0036158">
    <property type="term" value="P:outer dynein arm assembly"/>
    <property type="evidence" value="ECO:0007669"/>
    <property type="project" value="TreeGrafter"/>
</dbReference>
<keyword evidence="8" id="KW-0505">Motor protein</keyword>
<dbReference type="GO" id="GO:0045504">
    <property type="term" value="F:dynein heavy chain binding"/>
    <property type="evidence" value="ECO:0007669"/>
    <property type="project" value="TreeGrafter"/>
</dbReference>
<sequence length="599" mass="68243">MSPNSVEFDLKNQAFKPIPEFRKPVFYYRSVGASKQKLLGRYGVFYEEVPIEGEEKMRNKFNFRSVSSQTTAVDPKDQNEYIDPNLYPVLKFEGLATKETIVKAYEENERKKQQFQVKKERDNWIQTDLQDLVKKIGRRELVFHDECRKYLRLCERMLDQNVSEANLDFNYYDNPNDEFTPNVGSLLPLWKLSFKDVHRMPVTSLSWNALYRDLFAVGFRKRHEEDDVDEPDEDDLGLVRESGCLCVLSLKGPSHPERIFPCLWGVNSVAFHPSRPHLLAIGFVGGSLAIFDLKREANSPSGRDSKFNKSFHTDSVEEVGWQQDKIPHKFCSVSLDGQIINWLFLLSDLFPSDVVTSLRLREWPIESPPKGLEMKLEPSQTVGENLGLNACATSLSVHPDDKELFLVGTETGLIHRGSFDDKICNATYREHKDVITSVHWNPLHPGVFLSCSKDYTLQVWDHKEKHSIFNFFFENEVRDVAWAPFSSTLFAAISGNAIVSVFDLAVDKAEAIGTFTCYTPKQGINLTRVTFHPTMPVLLVGDDRGSVIVFKLSPNLRSSLKALETLGKSTFVSGEIEKMEKLLTVSKVRSFPASLDKTS</sequence>
<dbReference type="InterPro" id="IPR015943">
    <property type="entry name" value="WD40/YVTN_repeat-like_dom_sf"/>
</dbReference>
<dbReference type="SMART" id="SM00320">
    <property type="entry name" value="WD40"/>
    <property type="match status" value="5"/>
</dbReference>
<dbReference type="SUPFAM" id="SSF50978">
    <property type="entry name" value="WD40 repeat-like"/>
    <property type="match status" value="1"/>
</dbReference>
<dbReference type="GO" id="GO:0045503">
    <property type="term" value="F:dynein light chain binding"/>
    <property type="evidence" value="ECO:0007669"/>
    <property type="project" value="TreeGrafter"/>
</dbReference>
<evidence type="ECO:0000256" key="8">
    <source>
        <dbReference type="ARBA" id="ARBA00023175"/>
    </source>
</evidence>
<keyword evidence="7" id="KW-0243">Dynein</keyword>
<organism evidence="12 13">
    <name type="scientific">Larinioides sclopetarius</name>
    <dbReference type="NCBI Taxonomy" id="280406"/>
    <lineage>
        <taxon>Eukaryota</taxon>
        <taxon>Metazoa</taxon>
        <taxon>Ecdysozoa</taxon>
        <taxon>Arthropoda</taxon>
        <taxon>Chelicerata</taxon>
        <taxon>Arachnida</taxon>
        <taxon>Araneae</taxon>
        <taxon>Araneomorphae</taxon>
        <taxon>Entelegynae</taxon>
        <taxon>Araneoidea</taxon>
        <taxon>Araneidae</taxon>
        <taxon>Larinioides</taxon>
    </lineage>
</organism>